<dbReference type="SMART" id="SM00342">
    <property type="entry name" value="HTH_ARAC"/>
    <property type="match status" value="1"/>
</dbReference>
<dbReference type="Pfam" id="PF01497">
    <property type="entry name" value="Peripla_BP_2"/>
    <property type="match status" value="1"/>
</dbReference>
<dbReference type="EMBL" id="BJMH01000021">
    <property type="protein sequence ID" value="GEB34337.1"/>
    <property type="molecule type" value="Genomic_DNA"/>
</dbReference>
<organism evidence="6 7">
    <name type="scientific">Brevibacillus parabrevis</name>
    <dbReference type="NCBI Taxonomy" id="54914"/>
    <lineage>
        <taxon>Bacteria</taxon>
        <taxon>Bacillati</taxon>
        <taxon>Bacillota</taxon>
        <taxon>Bacilli</taxon>
        <taxon>Bacillales</taxon>
        <taxon>Paenibacillaceae</taxon>
        <taxon>Brevibacillus</taxon>
    </lineage>
</organism>
<evidence type="ECO:0000256" key="2">
    <source>
        <dbReference type="ARBA" id="ARBA00023125"/>
    </source>
</evidence>
<dbReference type="STRING" id="54914.AV540_03930"/>
<dbReference type="InterPro" id="IPR009057">
    <property type="entry name" value="Homeodomain-like_sf"/>
</dbReference>
<dbReference type="PANTHER" id="PTHR43280">
    <property type="entry name" value="ARAC-FAMILY TRANSCRIPTIONAL REGULATOR"/>
    <property type="match status" value="1"/>
</dbReference>
<dbReference type="Gene3D" id="1.10.10.60">
    <property type="entry name" value="Homeodomain-like"/>
    <property type="match status" value="2"/>
</dbReference>
<evidence type="ECO:0000259" key="4">
    <source>
        <dbReference type="PROSITE" id="PS01124"/>
    </source>
</evidence>
<dbReference type="InterPro" id="IPR020449">
    <property type="entry name" value="Tscrpt_reg_AraC-type_HTH"/>
</dbReference>
<accession>A0A4Y3PLY9</accession>
<dbReference type="AlphaFoldDB" id="A0A4Y3PLY9"/>
<reference evidence="6 7" key="1">
    <citation type="submission" date="2019-06" db="EMBL/GenBank/DDBJ databases">
        <title>Whole genome shotgun sequence of Brevibacillus parabrevis NBRC 12334.</title>
        <authorList>
            <person name="Hosoyama A."/>
            <person name="Uohara A."/>
            <person name="Ohji S."/>
            <person name="Ichikawa N."/>
        </authorList>
    </citation>
    <scope>NUCLEOTIDE SEQUENCE [LARGE SCALE GENOMIC DNA]</scope>
    <source>
        <strain evidence="6 7">NBRC 12334</strain>
    </source>
</reference>
<gene>
    <name evidence="6" type="ORF">BPA01_39170</name>
</gene>
<evidence type="ECO:0008006" key="8">
    <source>
        <dbReference type="Google" id="ProtNLM"/>
    </source>
</evidence>
<dbReference type="InterPro" id="IPR018060">
    <property type="entry name" value="HTH_AraC"/>
</dbReference>
<keyword evidence="7" id="KW-1185">Reference proteome</keyword>
<comment type="caution">
    <text evidence="6">The sequence shown here is derived from an EMBL/GenBank/DDBJ whole genome shotgun (WGS) entry which is preliminary data.</text>
</comment>
<keyword evidence="3" id="KW-0804">Transcription</keyword>
<dbReference type="GO" id="GO:0003700">
    <property type="term" value="F:DNA-binding transcription factor activity"/>
    <property type="evidence" value="ECO:0007669"/>
    <property type="project" value="InterPro"/>
</dbReference>
<sequence length="395" mass="45142">MFRNERNQGKESGMAARLSLAEVREYIASRFAEPISIHELAQLTGLSPNYFGDAFKKAYGQSVMDYVTELRIGRAKQLLRDSDLYMHEVARKVGYTDEFYFSRKFKKAVGVSPSAYSKETRRRVAVTSTAGTGNLLALGIVPVAAPLDPKWSPFYHYYYQDRIPIHLSSPETELDEESLRKLSLAKPDLLILHHEYDQAIRSQLETAGIKCVEIKATKWREQLREMAAMVDRQSDCEQWLQAYEESAGQARQSVREAVGNDVFVTLRISGEDIYLYSNRGIRDMLYQDLALATIPEQKKLCNEVISLDQLSHINPDRLLVLICPDARTRKFWLSLQYHMQWRSLEAVKNSKLYVIPSNPWFEYSALAIIRMMEEATLMLTGKNPASSLVPVHGVT</sequence>
<dbReference type="InterPro" id="IPR002491">
    <property type="entry name" value="ABC_transptr_periplasmic_BD"/>
</dbReference>
<dbReference type="Pfam" id="PF12833">
    <property type="entry name" value="HTH_18"/>
    <property type="match status" value="1"/>
</dbReference>
<dbReference type="SUPFAM" id="SSF53807">
    <property type="entry name" value="Helical backbone' metal receptor"/>
    <property type="match status" value="1"/>
</dbReference>
<dbReference type="RefSeq" id="WP_122962287.1">
    <property type="nucleotide sequence ID" value="NZ_BJMH01000021.1"/>
</dbReference>
<feature type="domain" description="Fe/B12 periplasmic-binding" evidence="5">
    <location>
        <begin position="123"/>
        <end position="383"/>
    </location>
</feature>
<dbReference type="Gene3D" id="3.40.50.1980">
    <property type="entry name" value="Nitrogenase molybdenum iron protein domain"/>
    <property type="match status" value="2"/>
</dbReference>
<proteinExistence type="predicted"/>
<dbReference type="PROSITE" id="PS01124">
    <property type="entry name" value="HTH_ARAC_FAMILY_2"/>
    <property type="match status" value="1"/>
</dbReference>
<dbReference type="SUPFAM" id="SSF46689">
    <property type="entry name" value="Homeodomain-like"/>
    <property type="match status" value="2"/>
</dbReference>
<evidence type="ECO:0000313" key="7">
    <source>
        <dbReference type="Proteomes" id="UP000316882"/>
    </source>
</evidence>
<dbReference type="InterPro" id="IPR018062">
    <property type="entry name" value="HTH_AraC-typ_CS"/>
</dbReference>
<dbReference type="PRINTS" id="PR00032">
    <property type="entry name" value="HTHARAC"/>
</dbReference>
<evidence type="ECO:0000313" key="6">
    <source>
        <dbReference type="EMBL" id="GEB34337.1"/>
    </source>
</evidence>
<name>A0A4Y3PLY9_BREPA</name>
<evidence type="ECO:0000256" key="3">
    <source>
        <dbReference type="ARBA" id="ARBA00023163"/>
    </source>
</evidence>
<protein>
    <recommendedName>
        <fullName evidence="8">Fe3+-hydroxamate ABC transporter substrate-binding protein</fullName>
    </recommendedName>
</protein>
<feature type="domain" description="HTH araC/xylS-type" evidence="4">
    <location>
        <begin position="21"/>
        <end position="119"/>
    </location>
</feature>
<dbReference type="PROSITE" id="PS50983">
    <property type="entry name" value="FE_B12_PBP"/>
    <property type="match status" value="1"/>
</dbReference>
<dbReference type="PANTHER" id="PTHR43280:SF28">
    <property type="entry name" value="HTH-TYPE TRANSCRIPTIONAL ACTIVATOR RHAS"/>
    <property type="match status" value="1"/>
</dbReference>
<evidence type="ECO:0000259" key="5">
    <source>
        <dbReference type="PROSITE" id="PS50983"/>
    </source>
</evidence>
<dbReference type="Proteomes" id="UP000316882">
    <property type="component" value="Unassembled WGS sequence"/>
</dbReference>
<dbReference type="PROSITE" id="PS00041">
    <property type="entry name" value="HTH_ARAC_FAMILY_1"/>
    <property type="match status" value="1"/>
</dbReference>
<evidence type="ECO:0000256" key="1">
    <source>
        <dbReference type="ARBA" id="ARBA00023015"/>
    </source>
</evidence>
<keyword evidence="2" id="KW-0238">DNA-binding</keyword>
<keyword evidence="1" id="KW-0805">Transcription regulation</keyword>
<dbReference type="GO" id="GO:0043565">
    <property type="term" value="F:sequence-specific DNA binding"/>
    <property type="evidence" value="ECO:0007669"/>
    <property type="project" value="InterPro"/>
</dbReference>